<name>A0ABQ4EW46_9ACTN</name>
<reference evidence="2 3" key="1">
    <citation type="submission" date="2021-01" db="EMBL/GenBank/DDBJ databases">
        <title>Whole genome shotgun sequence of Plantactinospora mayteni NBRC 109088.</title>
        <authorList>
            <person name="Komaki H."/>
            <person name="Tamura T."/>
        </authorList>
    </citation>
    <scope>NUCLEOTIDE SEQUENCE [LARGE SCALE GENOMIC DNA]</scope>
    <source>
        <strain evidence="2 3">NBRC 109088</strain>
    </source>
</reference>
<evidence type="ECO:0000313" key="3">
    <source>
        <dbReference type="Proteomes" id="UP000621500"/>
    </source>
</evidence>
<protein>
    <recommendedName>
        <fullName evidence="1">SnoaL-like domain-containing protein</fullName>
    </recommendedName>
</protein>
<evidence type="ECO:0000313" key="2">
    <source>
        <dbReference type="EMBL" id="GIG98897.1"/>
    </source>
</evidence>
<organism evidence="2 3">
    <name type="scientific">Plantactinospora mayteni</name>
    <dbReference type="NCBI Taxonomy" id="566021"/>
    <lineage>
        <taxon>Bacteria</taxon>
        <taxon>Bacillati</taxon>
        <taxon>Actinomycetota</taxon>
        <taxon>Actinomycetes</taxon>
        <taxon>Micromonosporales</taxon>
        <taxon>Micromonosporaceae</taxon>
        <taxon>Plantactinospora</taxon>
    </lineage>
</organism>
<dbReference type="EMBL" id="BONX01000038">
    <property type="protein sequence ID" value="GIG98897.1"/>
    <property type="molecule type" value="Genomic_DNA"/>
</dbReference>
<dbReference type="Proteomes" id="UP000621500">
    <property type="component" value="Unassembled WGS sequence"/>
</dbReference>
<comment type="caution">
    <text evidence="2">The sequence shown here is derived from an EMBL/GenBank/DDBJ whole genome shotgun (WGS) entry which is preliminary data.</text>
</comment>
<dbReference type="Pfam" id="PF12680">
    <property type="entry name" value="SnoaL_2"/>
    <property type="match status" value="1"/>
</dbReference>
<evidence type="ECO:0000259" key="1">
    <source>
        <dbReference type="Pfam" id="PF12680"/>
    </source>
</evidence>
<gene>
    <name evidence="2" type="ORF">Pma05_54700</name>
</gene>
<sequence length="118" mass="12806">MHADAEHATHPEDLSRLIVERLNAGDVDGLTALYEPHGVLALPDGEIATGSDEIRRAYQRMVADRPQFEPGIQQPTLLSGGLALTSSRLANGVVTVEVARRQADGTWLWVIDQPNVIS</sequence>
<dbReference type="InterPro" id="IPR037401">
    <property type="entry name" value="SnoaL-like"/>
</dbReference>
<dbReference type="SUPFAM" id="SSF54427">
    <property type="entry name" value="NTF2-like"/>
    <property type="match status" value="1"/>
</dbReference>
<accession>A0ABQ4EW46</accession>
<dbReference type="Gene3D" id="3.10.450.50">
    <property type="match status" value="1"/>
</dbReference>
<keyword evidence="3" id="KW-1185">Reference proteome</keyword>
<proteinExistence type="predicted"/>
<dbReference type="InterPro" id="IPR032710">
    <property type="entry name" value="NTF2-like_dom_sf"/>
</dbReference>
<dbReference type="RefSeq" id="WP_203860321.1">
    <property type="nucleotide sequence ID" value="NZ_BAAAZQ010000031.1"/>
</dbReference>
<feature type="domain" description="SnoaL-like" evidence="1">
    <location>
        <begin position="19"/>
        <end position="74"/>
    </location>
</feature>